<dbReference type="EMBL" id="BAABAB010000010">
    <property type="protein sequence ID" value="GAA3615367.1"/>
    <property type="molecule type" value="Genomic_DNA"/>
</dbReference>
<accession>A0ABP6ZNH7</accession>
<keyword evidence="3" id="KW-1185">Reference proteome</keyword>
<evidence type="ECO:0000313" key="2">
    <source>
        <dbReference type="EMBL" id="GAA3615367.1"/>
    </source>
</evidence>
<gene>
    <name evidence="2" type="ORF">GCM10022236_16700</name>
</gene>
<evidence type="ECO:0000313" key="3">
    <source>
        <dbReference type="Proteomes" id="UP001501490"/>
    </source>
</evidence>
<feature type="region of interest" description="Disordered" evidence="1">
    <location>
        <begin position="180"/>
        <end position="209"/>
    </location>
</feature>
<protein>
    <submittedName>
        <fullName evidence="2">Uncharacterized protein</fullName>
    </submittedName>
</protein>
<dbReference type="Proteomes" id="UP001501490">
    <property type="component" value="Unassembled WGS sequence"/>
</dbReference>
<sequence>MPDQTFTGELTVLRRLARVRRGTVVAMFTEGERPLLRQPGELLLPDRNPLKHRISVMPISTEPVRLRVRVVDLLSLDGQHLDAIEMAVTVRLNPNEPDRILELAAKRGPQLGTYLNEQVREGIENTARAGVKMNTQAELQRQGLAATLKERWLPRSFVGLLQVVDFELIADEWARPVVVHRPHVSPPDPTRAPASRDHDPLPAPPADRAALHTDVRLLSTWRRRLPKSLPRGLAGAKVGDDGCVLAVVDDQPPAFEGRQLWEDFAAVFDDRHLALLLLRGDSYDEVVRSWFSQLGLPGRLQDRLDVDVTRGRVDVRLPADLADDLELGSHGRSWTGLDGAPVAALRRLLAPAADSGRKLTVGYQGDRPEQIGGDR</sequence>
<organism evidence="2 3">
    <name type="scientific">Microlunatus ginsengisoli</name>
    <dbReference type="NCBI Taxonomy" id="363863"/>
    <lineage>
        <taxon>Bacteria</taxon>
        <taxon>Bacillati</taxon>
        <taxon>Actinomycetota</taxon>
        <taxon>Actinomycetes</taxon>
        <taxon>Propionibacteriales</taxon>
        <taxon>Propionibacteriaceae</taxon>
        <taxon>Microlunatus</taxon>
    </lineage>
</organism>
<dbReference type="RefSeq" id="WP_344803304.1">
    <property type="nucleotide sequence ID" value="NZ_BAABAB010000010.1"/>
</dbReference>
<evidence type="ECO:0000256" key="1">
    <source>
        <dbReference type="SAM" id="MobiDB-lite"/>
    </source>
</evidence>
<reference evidence="3" key="1">
    <citation type="journal article" date="2019" name="Int. J. Syst. Evol. Microbiol.">
        <title>The Global Catalogue of Microorganisms (GCM) 10K type strain sequencing project: providing services to taxonomists for standard genome sequencing and annotation.</title>
        <authorList>
            <consortium name="The Broad Institute Genomics Platform"/>
            <consortium name="The Broad Institute Genome Sequencing Center for Infectious Disease"/>
            <person name="Wu L."/>
            <person name="Ma J."/>
        </authorList>
    </citation>
    <scope>NUCLEOTIDE SEQUENCE [LARGE SCALE GENOMIC DNA]</scope>
    <source>
        <strain evidence="3">JCM 16929</strain>
    </source>
</reference>
<comment type="caution">
    <text evidence="2">The sequence shown here is derived from an EMBL/GenBank/DDBJ whole genome shotgun (WGS) entry which is preliminary data.</text>
</comment>
<name>A0ABP6ZNH7_9ACTN</name>
<proteinExistence type="predicted"/>